<dbReference type="InterPro" id="IPR005526">
    <property type="entry name" value="Septum_form_inhib_MinC_C"/>
</dbReference>
<accession>A0A1V4SXM1</accession>
<dbReference type="Gene3D" id="2.160.20.70">
    <property type="match status" value="1"/>
</dbReference>
<dbReference type="NCBIfam" id="NF001775">
    <property type="entry name" value="PRK00513.1-6"/>
    <property type="match status" value="1"/>
</dbReference>
<comment type="caution">
    <text evidence="7">The sequence shown here is derived from an EMBL/GenBank/DDBJ whole genome shotgun (WGS) entry which is preliminary data.</text>
</comment>
<dbReference type="HAMAP" id="MF_00267">
    <property type="entry name" value="MinC"/>
    <property type="match status" value="1"/>
</dbReference>
<dbReference type="Pfam" id="PF03775">
    <property type="entry name" value="MinC_C"/>
    <property type="match status" value="1"/>
</dbReference>
<dbReference type="EMBL" id="LTAY01000026">
    <property type="protein sequence ID" value="OPX49216.1"/>
    <property type="molecule type" value="Genomic_DNA"/>
</dbReference>
<organism evidence="7 8">
    <name type="scientific">Clostridium thermobutyricum DSM 4928</name>
    <dbReference type="NCBI Taxonomy" id="1121339"/>
    <lineage>
        <taxon>Bacteria</taxon>
        <taxon>Bacillati</taxon>
        <taxon>Bacillota</taxon>
        <taxon>Clostridia</taxon>
        <taxon>Eubacteriales</taxon>
        <taxon>Clostridiaceae</taxon>
        <taxon>Clostridium</taxon>
    </lineage>
</organism>
<dbReference type="NCBIfam" id="TIGR01222">
    <property type="entry name" value="minC"/>
    <property type="match status" value="1"/>
</dbReference>
<dbReference type="InterPro" id="IPR036145">
    <property type="entry name" value="MinC_C_sf"/>
</dbReference>
<keyword evidence="2 5" id="KW-0717">Septation</keyword>
<evidence type="ECO:0000256" key="5">
    <source>
        <dbReference type="HAMAP-Rule" id="MF_00267"/>
    </source>
</evidence>
<dbReference type="PANTHER" id="PTHR34108:SF1">
    <property type="entry name" value="SEPTUM SITE-DETERMINING PROTEIN MINC"/>
    <property type="match status" value="1"/>
</dbReference>
<dbReference type="OrthoDB" id="9790810at2"/>
<dbReference type="Proteomes" id="UP000191448">
    <property type="component" value="Unassembled WGS sequence"/>
</dbReference>
<comment type="function">
    <text evidence="5">Cell division inhibitor that blocks the formation of polar Z ring septums. Rapidly oscillates between the poles of the cell to destabilize FtsZ filaments that have formed before they mature into polar Z rings. Prevents FtsZ polymerization.</text>
</comment>
<gene>
    <name evidence="5 7" type="primary">minC</name>
    <name evidence="7" type="ORF">CLTHE_09710</name>
</gene>
<comment type="similarity">
    <text evidence="5">Belongs to the MinC family.</text>
</comment>
<dbReference type="SUPFAM" id="SSF63848">
    <property type="entry name" value="Cell-division inhibitor MinC, C-terminal domain"/>
    <property type="match status" value="1"/>
</dbReference>
<evidence type="ECO:0000313" key="8">
    <source>
        <dbReference type="Proteomes" id="UP000191448"/>
    </source>
</evidence>
<dbReference type="GO" id="GO:0000917">
    <property type="term" value="P:division septum assembly"/>
    <property type="evidence" value="ECO:0007669"/>
    <property type="project" value="UniProtKB-KW"/>
</dbReference>
<dbReference type="GO" id="GO:1901891">
    <property type="term" value="P:regulation of cell septum assembly"/>
    <property type="evidence" value="ECO:0007669"/>
    <property type="project" value="InterPro"/>
</dbReference>
<dbReference type="InterPro" id="IPR013033">
    <property type="entry name" value="MinC"/>
</dbReference>
<evidence type="ECO:0000256" key="2">
    <source>
        <dbReference type="ARBA" id="ARBA00023210"/>
    </source>
</evidence>
<dbReference type="GO" id="GO:0000902">
    <property type="term" value="P:cell morphogenesis"/>
    <property type="evidence" value="ECO:0007669"/>
    <property type="project" value="InterPro"/>
</dbReference>
<sequence length="214" mass="23497">MQDGIIIKGNGRGLVAEIDMNGYPDYSEMFNDLIGRLSKGKKFYKGISLAITIDLNMITEKDLIHLQENLKEKIGISEIILNAKEEKNSEIENNKIFSGIYEGKTKFLRKTVRGGQCISYNGNIVIIGDINSGSEVKATGNIIVLGSIKGTVFAGSNGNDKAIIAAFSLQPEILKIANRIAMSPDSEKPTYPEVAKIKDGMITVEPYLANKYIY</sequence>
<name>A0A1V4SXM1_9CLOT</name>
<evidence type="ECO:0000313" key="7">
    <source>
        <dbReference type="EMBL" id="OPX49216.1"/>
    </source>
</evidence>
<keyword evidence="3 5" id="KW-0131">Cell cycle</keyword>
<comment type="subunit">
    <text evidence="4 5">Interacts with MinD and FtsZ.</text>
</comment>
<feature type="domain" description="Septum formation inhibitor MinC C-terminal" evidence="6">
    <location>
        <begin position="108"/>
        <end position="204"/>
    </location>
</feature>
<evidence type="ECO:0000256" key="1">
    <source>
        <dbReference type="ARBA" id="ARBA00022618"/>
    </source>
</evidence>
<evidence type="ECO:0000259" key="6">
    <source>
        <dbReference type="Pfam" id="PF03775"/>
    </source>
</evidence>
<dbReference type="RefSeq" id="WP_080022255.1">
    <property type="nucleotide sequence ID" value="NZ_LTAY01000026.1"/>
</dbReference>
<proteinExistence type="inferred from homology"/>
<protein>
    <recommendedName>
        <fullName evidence="5">Probable septum site-determining protein MinC</fullName>
    </recommendedName>
</protein>
<dbReference type="PANTHER" id="PTHR34108">
    <property type="entry name" value="SEPTUM SITE-DETERMINING PROTEIN MINC"/>
    <property type="match status" value="1"/>
</dbReference>
<reference evidence="7 8" key="1">
    <citation type="submission" date="2016-02" db="EMBL/GenBank/DDBJ databases">
        <title>Genome sequence of Clostridium thermobutyricum DSM 4928.</title>
        <authorList>
            <person name="Poehlein A."/>
            <person name="Daniel R."/>
        </authorList>
    </citation>
    <scope>NUCLEOTIDE SEQUENCE [LARGE SCALE GENOMIC DNA]</scope>
    <source>
        <strain evidence="7 8">DSM 4928</strain>
    </source>
</reference>
<evidence type="ECO:0000256" key="4">
    <source>
        <dbReference type="ARBA" id="ARBA00046874"/>
    </source>
</evidence>
<dbReference type="InterPro" id="IPR016098">
    <property type="entry name" value="CAP/MinC_C"/>
</dbReference>
<keyword evidence="1 5" id="KW-0132">Cell division</keyword>
<evidence type="ECO:0000256" key="3">
    <source>
        <dbReference type="ARBA" id="ARBA00023306"/>
    </source>
</evidence>
<dbReference type="AlphaFoldDB" id="A0A1V4SXM1"/>